<dbReference type="Pfam" id="PF00535">
    <property type="entry name" value="Glycos_transf_2"/>
    <property type="match status" value="2"/>
</dbReference>
<protein>
    <submittedName>
        <fullName evidence="2">Glycosyl transferase family protein</fullName>
    </submittedName>
</protein>
<reference evidence="2 3" key="1">
    <citation type="submission" date="2014-12" db="EMBL/GenBank/DDBJ databases">
        <title>Draft genome sequences of 29 type strains of Enterococci.</title>
        <authorList>
            <person name="Zhong Z."/>
            <person name="Sun Z."/>
            <person name="Liu W."/>
            <person name="Zhang W."/>
            <person name="Zhang H."/>
        </authorList>
    </citation>
    <scope>NUCLEOTIDE SEQUENCE [LARGE SCALE GENOMIC DNA]</scope>
    <source>
        <strain evidence="2 3">DSM 22802</strain>
    </source>
</reference>
<dbReference type="PANTHER" id="PTHR43179">
    <property type="entry name" value="RHAMNOSYLTRANSFERASE WBBL"/>
    <property type="match status" value="1"/>
</dbReference>
<evidence type="ECO:0000259" key="1">
    <source>
        <dbReference type="Pfam" id="PF00535"/>
    </source>
</evidence>
<dbReference type="CDD" id="cd04184">
    <property type="entry name" value="GT2_RfbC_Mx_like"/>
    <property type="match status" value="1"/>
</dbReference>
<dbReference type="RefSeq" id="WP_071860906.1">
    <property type="nucleotide sequence ID" value="NZ_JBHLVS010000018.1"/>
</dbReference>
<keyword evidence="3" id="KW-1185">Reference proteome</keyword>
<dbReference type="Gene3D" id="3.90.550.10">
    <property type="entry name" value="Spore Coat Polysaccharide Biosynthesis Protein SpsA, Chain A"/>
    <property type="match status" value="2"/>
</dbReference>
<evidence type="ECO:0000313" key="3">
    <source>
        <dbReference type="Proteomes" id="UP000183700"/>
    </source>
</evidence>
<accession>A0A1L8SZF6</accession>
<feature type="domain" description="Glycosyltransferase 2-like" evidence="1">
    <location>
        <begin position="440"/>
        <end position="564"/>
    </location>
</feature>
<gene>
    <name evidence="2" type="ORF">RV00_GL000374</name>
</gene>
<dbReference type="AlphaFoldDB" id="A0A1L8SZF6"/>
<comment type="caution">
    <text evidence="2">The sequence shown here is derived from an EMBL/GenBank/DDBJ whole genome shotgun (WGS) entry which is preliminary data.</text>
</comment>
<sequence>MSSNDIKITVDSVIKNGKTGAITMTGWTLNQKFKQSPEIIVDDQYQNDVSIQRLYRMDVNTLFEVPNEENCGFEIKVAGKIKGTLPINFLSGQAKKTYSLKMNKMYKLEIGTETPTQLKVAKVKKGLNYLRKNGIKSTLQRYQLEKRIGGDEYRAWILKNETDDFSAFESRVNELKQKPLISVIMPVYNVEVRWLSEAIDSLFKQVYPNWELCICDDASTSSELKEFLAKIAKNDERIKVVYSTENGHISKASNVALALATGNFVALMDNDDVLSPLALFRVAEALNKNPDLKLIYSDEDKIDENGKRFEPAFKPDWAPDLLMGTNYISHLGVYDRDLVNELSGFRVGFEGAQDYDLVLRFVEKINENQICHIPEILYHWRALPGSTAKKQGEKDYAGEAGLMALRDTLVRRKLSGKVSKGIASGFYDIRYDVLEEEKVSIIIPTKNGSDVLKACVDSIIEKTTYPNYEIIIADNGSDEEAIETLYQEYQAKLGDRFIVQRINIPFNFSRINNIAAESAKGKYLLFLNNDTEVINPDWMTIMVSYAQFQRVGCVGAKLYYPDNTIQHAGIVMGLGGIAGHGHHYFPKGDLGYFGRLYLDNDYMAVTAACVMLRKADFEVVGGFDEEFVVAFNDVDLCLKVYELGRVNIWAHQATLYHFESKTRGYENTAEKIQRFEGEKKLLQKKWPEYIKHDPFYNPNLTRGTGNFTVRVE</sequence>
<keyword evidence="2" id="KW-0808">Transferase</keyword>
<dbReference type="SUPFAM" id="SSF53448">
    <property type="entry name" value="Nucleotide-diphospho-sugar transferases"/>
    <property type="match status" value="2"/>
</dbReference>
<feature type="domain" description="Glycosyltransferase 2-like" evidence="1">
    <location>
        <begin position="182"/>
        <end position="292"/>
    </location>
</feature>
<dbReference type="InterPro" id="IPR029044">
    <property type="entry name" value="Nucleotide-diphossugar_trans"/>
</dbReference>
<dbReference type="CDD" id="cd04186">
    <property type="entry name" value="GT_2_like_c"/>
    <property type="match status" value="1"/>
</dbReference>
<dbReference type="Proteomes" id="UP000183700">
    <property type="component" value="Unassembled WGS sequence"/>
</dbReference>
<evidence type="ECO:0000313" key="2">
    <source>
        <dbReference type="EMBL" id="OJG37417.1"/>
    </source>
</evidence>
<dbReference type="PANTHER" id="PTHR43179:SF7">
    <property type="entry name" value="RHAMNOSYLTRANSFERASE WBBL"/>
    <property type="match status" value="1"/>
</dbReference>
<dbReference type="STRING" id="319970.RV00_GL000374"/>
<dbReference type="OrthoDB" id="8773442at2"/>
<dbReference type="EMBL" id="JXKM01000001">
    <property type="protein sequence ID" value="OJG37417.1"/>
    <property type="molecule type" value="Genomic_DNA"/>
</dbReference>
<organism evidence="2 3">
    <name type="scientific">Enterococcus devriesei</name>
    <dbReference type="NCBI Taxonomy" id="319970"/>
    <lineage>
        <taxon>Bacteria</taxon>
        <taxon>Bacillati</taxon>
        <taxon>Bacillota</taxon>
        <taxon>Bacilli</taxon>
        <taxon>Lactobacillales</taxon>
        <taxon>Enterococcaceae</taxon>
        <taxon>Enterococcus</taxon>
    </lineage>
</organism>
<dbReference type="InterPro" id="IPR001173">
    <property type="entry name" value="Glyco_trans_2-like"/>
</dbReference>
<name>A0A1L8SZF6_9ENTE</name>
<proteinExistence type="predicted"/>
<dbReference type="GO" id="GO:0016757">
    <property type="term" value="F:glycosyltransferase activity"/>
    <property type="evidence" value="ECO:0007669"/>
    <property type="project" value="UniProtKB-KW"/>
</dbReference>